<gene>
    <name evidence="2" type="ORF">RND71_001501</name>
</gene>
<sequence length="141" mass="16057">MQSLFKQMRRAIRPGKGIDVDQHSIFREGPINQQNTRPKRTQRAPSWECPFLTRNWNIYSNIAPEYARTLMATPKGDVYIFGVVLLELVTERGSNKIISKVTVGVDWTTGGGRDGLVPKEFEQNIRIDECNSSQIDFLSLT</sequence>
<dbReference type="InterPro" id="IPR011009">
    <property type="entry name" value="Kinase-like_dom_sf"/>
</dbReference>
<dbReference type="Proteomes" id="UP001291623">
    <property type="component" value="Unassembled WGS sequence"/>
</dbReference>
<keyword evidence="3" id="KW-1185">Reference proteome</keyword>
<dbReference type="AlphaFoldDB" id="A0AAE1T123"/>
<protein>
    <recommendedName>
        <fullName evidence="4">Serine-threonine/tyrosine-protein kinase catalytic domain-containing protein</fullName>
    </recommendedName>
</protein>
<feature type="region of interest" description="Disordered" evidence="1">
    <location>
        <begin position="23"/>
        <end position="44"/>
    </location>
</feature>
<evidence type="ECO:0000313" key="3">
    <source>
        <dbReference type="Proteomes" id="UP001291623"/>
    </source>
</evidence>
<dbReference type="SUPFAM" id="SSF56112">
    <property type="entry name" value="Protein kinase-like (PK-like)"/>
    <property type="match status" value="1"/>
</dbReference>
<name>A0AAE1T123_9SOLA</name>
<accession>A0AAE1T123</accession>
<comment type="caution">
    <text evidence="2">The sequence shown here is derived from an EMBL/GenBank/DDBJ whole genome shotgun (WGS) entry which is preliminary data.</text>
</comment>
<proteinExistence type="predicted"/>
<reference evidence="2" key="1">
    <citation type="submission" date="2023-12" db="EMBL/GenBank/DDBJ databases">
        <title>Genome assembly of Anisodus tanguticus.</title>
        <authorList>
            <person name="Wang Y.-J."/>
        </authorList>
    </citation>
    <scope>NUCLEOTIDE SEQUENCE</scope>
    <source>
        <strain evidence="2">KB-2021</strain>
        <tissue evidence="2">Leaf</tissue>
    </source>
</reference>
<dbReference type="Gene3D" id="1.10.510.10">
    <property type="entry name" value="Transferase(Phosphotransferase) domain 1"/>
    <property type="match status" value="1"/>
</dbReference>
<evidence type="ECO:0000256" key="1">
    <source>
        <dbReference type="SAM" id="MobiDB-lite"/>
    </source>
</evidence>
<evidence type="ECO:0008006" key="4">
    <source>
        <dbReference type="Google" id="ProtNLM"/>
    </source>
</evidence>
<organism evidence="2 3">
    <name type="scientific">Anisodus tanguticus</name>
    <dbReference type="NCBI Taxonomy" id="243964"/>
    <lineage>
        <taxon>Eukaryota</taxon>
        <taxon>Viridiplantae</taxon>
        <taxon>Streptophyta</taxon>
        <taxon>Embryophyta</taxon>
        <taxon>Tracheophyta</taxon>
        <taxon>Spermatophyta</taxon>
        <taxon>Magnoliopsida</taxon>
        <taxon>eudicotyledons</taxon>
        <taxon>Gunneridae</taxon>
        <taxon>Pentapetalae</taxon>
        <taxon>asterids</taxon>
        <taxon>lamiids</taxon>
        <taxon>Solanales</taxon>
        <taxon>Solanaceae</taxon>
        <taxon>Solanoideae</taxon>
        <taxon>Hyoscyameae</taxon>
        <taxon>Anisodus</taxon>
    </lineage>
</organism>
<dbReference type="EMBL" id="JAVYJV010000001">
    <property type="protein sequence ID" value="KAK4379639.1"/>
    <property type="molecule type" value="Genomic_DNA"/>
</dbReference>
<evidence type="ECO:0000313" key="2">
    <source>
        <dbReference type="EMBL" id="KAK4379639.1"/>
    </source>
</evidence>